<dbReference type="EMBL" id="JACHJR010000001">
    <property type="protein sequence ID" value="MBB4944599.1"/>
    <property type="molecule type" value="Genomic_DNA"/>
</dbReference>
<evidence type="ECO:0000313" key="1">
    <source>
        <dbReference type="EMBL" id="MBB4944599.1"/>
    </source>
</evidence>
<gene>
    <name evidence="1" type="ORF">F4556_000134</name>
</gene>
<proteinExistence type="predicted"/>
<comment type="caution">
    <text evidence="1">The sequence shown here is derived from an EMBL/GenBank/DDBJ whole genome shotgun (WGS) entry which is preliminary data.</text>
</comment>
<dbReference type="Proteomes" id="UP000573327">
    <property type="component" value="Unassembled WGS sequence"/>
</dbReference>
<dbReference type="AlphaFoldDB" id="A0A7W7S653"/>
<reference evidence="1 2" key="1">
    <citation type="submission" date="2020-08" db="EMBL/GenBank/DDBJ databases">
        <title>Sequencing the genomes of 1000 actinobacteria strains.</title>
        <authorList>
            <person name="Klenk H.-P."/>
        </authorList>
    </citation>
    <scope>NUCLEOTIDE SEQUENCE [LARGE SCALE GENOMIC DNA]</scope>
    <source>
        <strain evidence="1 2">DSM 44786</strain>
    </source>
</reference>
<organism evidence="1 2">
    <name type="scientific">Kitasatospora gansuensis</name>
    <dbReference type="NCBI Taxonomy" id="258050"/>
    <lineage>
        <taxon>Bacteria</taxon>
        <taxon>Bacillati</taxon>
        <taxon>Actinomycetota</taxon>
        <taxon>Actinomycetes</taxon>
        <taxon>Kitasatosporales</taxon>
        <taxon>Streptomycetaceae</taxon>
        <taxon>Kitasatospora</taxon>
    </lineage>
</organism>
<evidence type="ECO:0000313" key="2">
    <source>
        <dbReference type="Proteomes" id="UP000573327"/>
    </source>
</evidence>
<protein>
    <submittedName>
        <fullName evidence="1">Uncharacterized protein</fullName>
    </submittedName>
</protein>
<dbReference type="RefSeq" id="WP_184910659.1">
    <property type="nucleotide sequence ID" value="NZ_JACHJR010000001.1"/>
</dbReference>
<sequence length="64" mass="6346">MSRGRAARVAGEDLAVAVEESELVKSVSAGADVSAADEALLDSILEGHKARVVTAGGSGPAGWP</sequence>
<accession>A0A7W7S653</accession>
<keyword evidence="2" id="KW-1185">Reference proteome</keyword>
<name>A0A7W7S653_9ACTN</name>